<proteinExistence type="predicted"/>
<protein>
    <submittedName>
        <fullName evidence="1">Uncharacterized protein</fullName>
    </submittedName>
</protein>
<dbReference type="Proteomes" id="UP000017174">
    <property type="component" value="Unassembled WGS sequence"/>
</dbReference>
<comment type="caution">
    <text evidence="1">The sequence shown here is derived from an EMBL/GenBank/DDBJ whole genome shotgun (WGS) entry which is preliminary data.</text>
</comment>
<dbReference type="HOGENOM" id="CLU_2719839_0_0_11"/>
<evidence type="ECO:0000313" key="2">
    <source>
        <dbReference type="Proteomes" id="UP000017174"/>
    </source>
</evidence>
<dbReference type="EMBL" id="AXZG01000035">
    <property type="protein sequence ID" value="ERT66426.1"/>
    <property type="molecule type" value="Genomic_DNA"/>
</dbReference>
<evidence type="ECO:0000313" key="1">
    <source>
        <dbReference type="EMBL" id="ERT66426.1"/>
    </source>
</evidence>
<reference evidence="1 2" key="1">
    <citation type="submission" date="2013-08" db="EMBL/GenBank/DDBJ databases">
        <authorList>
            <person name="Weinstock G."/>
            <person name="Sodergren E."/>
            <person name="Wylie T."/>
            <person name="Fulton L."/>
            <person name="Fulton R."/>
            <person name="Fronick C."/>
            <person name="O'Laughlin M."/>
            <person name="Godfrey J."/>
            <person name="Miner T."/>
            <person name="Herter B."/>
            <person name="Appelbaum E."/>
            <person name="Cordes M."/>
            <person name="Lek S."/>
            <person name="Wollam A."/>
            <person name="Pepin K.H."/>
            <person name="Palsikar V.B."/>
            <person name="Mitreva M."/>
            <person name="Wilson R.K."/>
        </authorList>
    </citation>
    <scope>NUCLEOTIDE SEQUENCE [LARGE SCALE GENOMIC DNA]</scope>
    <source>
        <strain evidence="1 2">F0184</strain>
    </source>
</reference>
<gene>
    <name evidence="1" type="ORF">HMPREF0742_01079</name>
</gene>
<organism evidence="1 2">
    <name type="scientific">Rothia aeria F0184</name>
    <dbReference type="NCBI Taxonomy" id="888019"/>
    <lineage>
        <taxon>Bacteria</taxon>
        <taxon>Bacillati</taxon>
        <taxon>Actinomycetota</taxon>
        <taxon>Actinomycetes</taxon>
        <taxon>Micrococcales</taxon>
        <taxon>Micrococcaceae</taxon>
        <taxon>Rothia</taxon>
    </lineage>
</organism>
<dbReference type="PATRIC" id="fig|888019.4.peg.921"/>
<name>U7V4H9_9MICC</name>
<dbReference type="AlphaFoldDB" id="U7V4H9"/>
<accession>U7V4H9</accession>
<sequence>MLMSSYKLTMAIGATLQPLVEADGAGISLQNPEMRALAPHAVKVLNKSQCPGLSSVLNNCMIYTDLVLLFLR</sequence>